<comment type="caution">
    <text evidence="2">The sequence shown here is derived from an EMBL/GenBank/DDBJ whole genome shotgun (WGS) entry which is preliminary data.</text>
</comment>
<dbReference type="AlphaFoldDB" id="A0A4R1N1K6"/>
<evidence type="ECO:0000313" key="3">
    <source>
        <dbReference type="Proteomes" id="UP000295673"/>
    </source>
</evidence>
<organism evidence="2 3">
    <name type="scientific">Shimia isoporae</name>
    <dbReference type="NCBI Taxonomy" id="647720"/>
    <lineage>
        <taxon>Bacteria</taxon>
        <taxon>Pseudomonadati</taxon>
        <taxon>Pseudomonadota</taxon>
        <taxon>Alphaproteobacteria</taxon>
        <taxon>Rhodobacterales</taxon>
        <taxon>Roseobacteraceae</taxon>
    </lineage>
</organism>
<evidence type="ECO:0000256" key="1">
    <source>
        <dbReference type="SAM" id="MobiDB-lite"/>
    </source>
</evidence>
<proteinExistence type="predicted"/>
<dbReference type="Proteomes" id="UP000295673">
    <property type="component" value="Unassembled WGS sequence"/>
</dbReference>
<protein>
    <recommendedName>
        <fullName evidence="4">Sulfotransferase family protein</fullName>
    </recommendedName>
</protein>
<dbReference type="Pfam" id="PF13469">
    <property type="entry name" value="Sulfotransfer_3"/>
    <property type="match status" value="1"/>
</dbReference>
<name>A0A4R1N1K6_9RHOB</name>
<sequence length="252" mass="27897">MSDFSCRANERLLARYVMENKLSKTGATVRMFEDEDSRGSAARTYPVFGCPRGGTTAVARCVGALGIFMGDDMGVNFEDPLFGAGNPKKRDTVKARNKAHSVWGWKFPNAVNYLDAIAPALRNPRYICVTRDVTANGLGISARDKNFDDVMAVERSLQNTQRNFTFLLRQQRPSLLVSYEKLIMKPEEVLADLSDFLGVSPSQEQLDFALDGITPGRYRPAHEKGNSPKPAGAGAAARKDRSWPWKKATRST</sequence>
<evidence type="ECO:0000313" key="2">
    <source>
        <dbReference type="EMBL" id="TCK98840.1"/>
    </source>
</evidence>
<gene>
    <name evidence="2" type="ORF">BXY66_4082</name>
</gene>
<evidence type="ECO:0008006" key="4">
    <source>
        <dbReference type="Google" id="ProtNLM"/>
    </source>
</evidence>
<dbReference type="EMBL" id="SMGR01000007">
    <property type="protein sequence ID" value="TCK98840.1"/>
    <property type="molecule type" value="Genomic_DNA"/>
</dbReference>
<dbReference type="SUPFAM" id="SSF52540">
    <property type="entry name" value="P-loop containing nucleoside triphosphate hydrolases"/>
    <property type="match status" value="1"/>
</dbReference>
<dbReference type="InterPro" id="IPR027417">
    <property type="entry name" value="P-loop_NTPase"/>
</dbReference>
<reference evidence="2 3" key="1">
    <citation type="submission" date="2019-03" db="EMBL/GenBank/DDBJ databases">
        <title>Genomic Encyclopedia of Archaeal and Bacterial Type Strains, Phase II (KMG-II): from individual species to whole genera.</title>
        <authorList>
            <person name="Goeker M."/>
        </authorList>
    </citation>
    <scope>NUCLEOTIDE SEQUENCE [LARGE SCALE GENOMIC DNA]</scope>
    <source>
        <strain evidence="2 3">DSM 26433</strain>
    </source>
</reference>
<accession>A0A4R1N1K6</accession>
<dbReference type="Gene3D" id="3.40.50.300">
    <property type="entry name" value="P-loop containing nucleotide triphosphate hydrolases"/>
    <property type="match status" value="1"/>
</dbReference>
<feature type="region of interest" description="Disordered" evidence="1">
    <location>
        <begin position="217"/>
        <end position="252"/>
    </location>
</feature>
<keyword evidence="3" id="KW-1185">Reference proteome</keyword>